<keyword evidence="1" id="KW-1133">Transmembrane helix</keyword>
<dbReference type="EMBL" id="WXEW01000001">
    <property type="protein sequence ID" value="NAS20100.1"/>
    <property type="molecule type" value="Genomic_DNA"/>
</dbReference>
<accession>A0A7C9J0D4</accession>
<keyword evidence="1" id="KW-0812">Transmembrane</keyword>
<keyword evidence="3" id="KW-1185">Reference proteome</keyword>
<organism evidence="2 3">
    <name type="scientific">Herbidospora solisilvae</name>
    <dbReference type="NCBI Taxonomy" id="2696284"/>
    <lineage>
        <taxon>Bacteria</taxon>
        <taxon>Bacillati</taxon>
        <taxon>Actinomycetota</taxon>
        <taxon>Actinomycetes</taxon>
        <taxon>Streptosporangiales</taxon>
        <taxon>Streptosporangiaceae</taxon>
        <taxon>Herbidospora</taxon>
    </lineage>
</organism>
<dbReference type="AlphaFoldDB" id="A0A7C9J0D4"/>
<feature type="transmembrane region" description="Helical" evidence="1">
    <location>
        <begin position="7"/>
        <end position="33"/>
    </location>
</feature>
<comment type="caution">
    <text evidence="2">The sequence shown here is derived from an EMBL/GenBank/DDBJ whole genome shotgun (WGS) entry which is preliminary data.</text>
</comment>
<dbReference type="Proteomes" id="UP000479526">
    <property type="component" value="Unassembled WGS sequence"/>
</dbReference>
<evidence type="ECO:0000256" key="1">
    <source>
        <dbReference type="SAM" id="Phobius"/>
    </source>
</evidence>
<sequence>MSEVSKIGIWFWSIVAVGVPAAWIGTVAVAPFFSDRVVEVDDAVRGEIAAGLGIVDMYEGGTNGAGRITFEGEFIVLRTTVGRQLDTMMKAGWTRGHSYGNLVSGRLNTRASVEPLTVFIEAHREDFLGHGQAADRFAGSIADPENHVVVSLDSLG</sequence>
<dbReference type="RefSeq" id="WP_161477650.1">
    <property type="nucleotide sequence ID" value="NZ_WXEW01000001.1"/>
</dbReference>
<keyword evidence="1" id="KW-0472">Membrane</keyword>
<gene>
    <name evidence="2" type="ORF">GT755_00200</name>
</gene>
<reference evidence="2 3" key="1">
    <citation type="submission" date="2020-01" db="EMBL/GenBank/DDBJ databases">
        <title>Herbidospora sp. NEAU-GS84 nov., a novel actinomycete isolated from soil.</title>
        <authorList>
            <person name="Han L."/>
        </authorList>
    </citation>
    <scope>NUCLEOTIDE SEQUENCE [LARGE SCALE GENOMIC DNA]</scope>
    <source>
        <strain evidence="2 3">NEAU-GS84</strain>
    </source>
</reference>
<name>A0A7C9J0D4_9ACTN</name>
<evidence type="ECO:0000313" key="2">
    <source>
        <dbReference type="EMBL" id="NAS20100.1"/>
    </source>
</evidence>
<evidence type="ECO:0000313" key="3">
    <source>
        <dbReference type="Proteomes" id="UP000479526"/>
    </source>
</evidence>
<protein>
    <submittedName>
        <fullName evidence="2">Uncharacterized protein</fullName>
    </submittedName>
</protein>
<proteinExistence type="predicted"/>